<dbReference type="PANTHER" id="PTHR34846">
    <property type="entry name" value="4-CARBOXYMUCONOLACTONE DECARBOXYLASE FAMILY PROTEIN (AFU_ORTHOLOGUE AFUA_6G11590)"/>
    <property type="match status" value="1"/>
</dbReference>
<keyword evidence="2" id="KW-1185">Reference proteome</keyword>
<accession>A0A6A6TVR3</accession>
<dbReference type="Gene3D" id="1.20.1290.10">
    <property type="entry name" value="AhpD-like"/>
    <property type="match status" value="1"/>
</dbReference>
<proteinExistence type="predicted"/>
<sequence length="212" mass="23232">MRLTYTPDPPPFSDPAELAIVDRIKTRRAPRDLTPLDRTLLISPPVADGWNSFLGAVRTRTNLSNSIREAAICRVAALNRAWFEWEHHAHLLRADEIASDTFLQAIFSAAPGTWKAGADDVPDAKHALVLEYTDAVTLTVEVPSELFARVKGEFEEREIAELTATIGAYNCVSRFLVALDVGERVGEEGMNKALEHVGGVPVGTKPAPRSYA</sequence>
<organism evidence="1 2">
    <name type="scientific">Microthyrium microscopicum</name>
    <dbReference type="NCBI Taxonomy" id="703497"/>
    <lineage>
        <taxon>Eukaryota</taxon>
        <taxon>Fungi</taxon>
        <taxon>Dikarya</taxon>
        <taxon>Ascomycota</taxon>
        <taxon>Pezizomycotina</taxon>
        <taxon>Dothideomycetes</taxon>
        <taxon>Dothideomycetes incertae sedis</taxon>
        <taxon>Microthyriales</taxon>
        <taxon>Microthyriaceae</taxon>
        <taxon>Microthyrium</taxon>
    </lineage>
</organism>
<dbReference type="PANTHER" id="PTHR34846:SF9">
    <property type="entry name" value="4-CARBOXYMUCONOLACTONE DECARBOXYLASE FAMILY PROTEIN (AFU_ORTHOLOGUE AFUA_1G03690)"/>
    <property type="match status" value="1"/>
</dbReference>
<dbReference type="OrthoDB" id="2135488at2759"/>
<evidence type="ECO:0000313" key="2">
    <source>
        <dbReference type="Proteomes" id="UP000799302"/>
    </source>
</evidence>
<name>A0A6A6TVR3_9PEZI</name>
<evidence type="ECO:0000313" key="1">
    <source>
        <dbReference type="EMBL" id="KAF2663421.1"/>
    </source>
</evidence>
<gene>
    <name evidence="1" type="ORF">BT63DRAFT_118097</name>
</gene>
<dbReference type="Proteomes" id="UP000799302">
    <property type="component" value="Unassembled WGS sequence"/>
</dbReference>
<dbReference type="SUPFAM" id="SSF69118">
    <property type="entry name" value="AhpD-like"/>
    <property type="match status" value="1"/>
</dbReference>
<protein>
    <submittedName>
        <fullName evidence="1">4-carboxymuconolactone decarboxylase-like protein</fullName>
    </submittedName>
</protein>
<dbReference type="AlphaFoldDB" id="A0A6A6TVR3"/>
<dbReference type="InterPro" id="IPR029032">
    <property type="entry name" value="AhpD-like"/>
</dbReference>
<reference evidence="1" key="1">
    <citation type="journal article" date="2020" name="Stud. Mycol.">
        <title>101 Dothideomycetes genomes: a test case for predicting lifestyles and emergence of pathogens.</title>
        <authorList>
            <person name="Haridas S."/>
            <person name="Albert R."/>
            <person name="Binder M."/>
            <person name="Bloem J."/>
            <person name="Labutti K."/>
            <person name="Salamov A."/>
            <person name="Andreopoulos B."/>
            <person name="Baker S."/>
            <person name="Barry K."/>
            <person name="Bills G."/>
            <person name="Bluhm B."/>
            <person name="Cannon C."/>
            <person name="Castanera R."/>
            <person name="Culley D."/>
            <person name="Daum C."/>
            <person name="Ezra D."/>
            <person name="Gonzalez J."/>
            <person name="Henrissat B."/>
            <person name="Kuo A."/>
            <person name="Liang C."/>
            <person name="Lipzen A."/>
            <person name="Lutzoni F."/>
            <person name="Magnuson J."/>
            <person name="Mondo S."/>
            <person name="Nolan M."/>
            <person name="Ohm R."/>
            <person name="Pangilinan J."/>
            <person name="Park H.-J."/>
            <person name="Ramirez L."/>
            <person name="Alfaro M."/>
            <person name="Sun H."/>
            <person name="Tritt A."/>
            <person name="Yoshinaga Y."/>
            <person name="Zwiers L.-H."/>
            <person name="Turgeon B."/>
            <person name="Goodwin S."/>
            <person name="Spatafora J."/>
            <person name="Crous P."/>
            <person name="Grigoriev I."/>
        </authorList>
    </citation>
    <scope>NUCLEOTIDE SEQUENCE</scope>
    <source>
        <strain evidence="1">CBS 115976</strain>
    </source>
</reference>
<dbReference type="EMBL" id="MU004245">
    <property type="protein sequence ID" value="KAF2663421.1"/>
    <property type="molecule type" value="Genomic_DNA"/>
</dbReference>